<accession>A0A2D3I5G5</accession>
<organism evidence="1">
    <name type="scientific">White spot syndrome virus</name>
    <dbReference type="NCBI Taxonomy" id="342409"/>
    <lineage>
        <taxon>Viruses</taxon>
        <taxon>Viruses incertae sedis</taxon>
        <taxon>Naldaviricetes</taxon>
        <taxon>Nimaviridae</taxon>
        <taxon>Whispovirus</taxon>
    </lineage>
</organism>
<reference evidence="1" key="1">
    <citation type="journal article" date="2018" name="Aquaculture">
        <title>Complete genome sequence of a white spot syndrome virus associated with a disease incursion in Australia.</title>
        <authorList>
            <person name="Oakey J."/>
            <person name="Smith C.S."/>
        </authorList>
    </citation>
    <scope>NUCLEOTIDE SEQUENCE [LARGE SCALE GENOMIC DNA]</scope>
    <source>
        <strain evidence="1">WSSV-AU</strain>
    </source>
</reference>
<name>A0A2D3I5G5_9VIRU</name>
<dbReference type="Proteomes" id="UP000267516">
    <property type="component" value="Segment"/>
</dbReference>
<proteinExistence type="predicted"/>
<sequence>MIVEGVKRSRIESFTKNFRRVFKFSPNTRIYQIFIISYYTRVYFVAHPLGVHISVYPTKGKDSMKMVSARNSEPLSKPFTTLLVKGVISFNDSVIDPWTRTFS</sequence>
<evidence type="ECO:0000313" key="1">
    <source>
        <dbReference type="EMBL" id="ATU83638.1"/>
    </source>
</evidence>
<dbReference type="EMBL" id="MF768985">
    <property type="protein sequence ID" value="ATU83638.1"/>
    <property type="molecule type" value="Genomic_DNA"/>
</dbReference>
<protein>
    <submittedName>
        <fullName evidence="1">ORF1094</fullName>
    </submittedName>
</protein>